<keyword evidence="2" id="KW-0406">Ion transport</keyword>
<dbReference type="GO" id="GO:0016286">
    <property type="term" value="F:small conductance calcium-activated potassium channel activity"/>
    <property type="evidence" value="ECO:0007669"/>
    <property type="project" value="InterPro"/>
</dbReference>
<dbReference type="AlphaFoldDB" id="A0AAE1HEC6"/>
<gene>
    <name evidence="2" type="ORF">KUF71_008907</name>
</gene>
<reference evidence="2" key="2">
    <citation type="journal article" date="2023" name="BMC Genomics">
        <title>Pest status, molecular evolution, and epigenetic factors derived from the genome assembly of Frankliniella fusca, a thysanopteran phytovirus vector.</title>
        <authorList>
            <person name="Catto M.A."/>
            <person name="Labadie P.E."/>
            <person name="Jacobson A.L."/>
            <person name="Kennedy G.G."/>
            <person name="Srinivasan R."/>
            <person name="Hunt B.G."/>
        </authorList>
    </citation>
    <scope>NUCLEOTIDE SEQUENCE</scope>
    <source>
        <strain evidence="2">PL_HMW_Pooled</strain>
    </source>
</reference>
<feature type="non-terminal residue" evidence="2">
    <location>
        <position position="1"/>
    </location>
</feature>
<evidence type="ECO:0000313" key="3">
    <source>
        <dbReference type="Proteomes" id="UP001219518"/>
    </source>
</evidence>
<dbReference type="Pfam" id="PF03530">
    <property type="entry name" value="SK_channel"/>
    <property type="match status" value="1"/>
</dbReference>
<proteinExistence type="predicted"/>
<dbReference type="PANTHER" id="PTHR10153">
    <property type="entry name" value="SMALL CONDUCTANCE CALCIUM-ACTIVATED POTASSIUM CHANNEL"/>
    <property type="match status" value="1"/>
</dbReference>
<protein>
    <submittedName>
        <fullName evidence="2">Small conductance calcium-activated potassium channel protein</fullName>
    </submittedName>
</protein>
<evidence type="ECO:0000256" key="1">
    <source>
        <dbReference type="SAM" id="Phobius"/>
    </source>
</evidence>
<keyword evidence="1" id="KW-0472">Membrane</keyword>
<dbReference type="InterPro" id="IPR015449">
    <property type="entry name" value="K_chnl_Ca-activ_SK"/>
</dbReference>
<dbReference type="EMBL" id="JAHWGI010000981">
    <property type="protein sequence ID" value="KAK3919780.1"/>
    <property type="molecule type" value="Genomic_DNA"/>
</dbReference>
<feature type="transmembrane region" description="Helical" evidence="1">
    <location>
        <begin position="173"/>
        <end position="190"/>
    </location>
</feature>
<keyword evidence="2" id="KW-0813">Transport</keyword>
<keyword evidence="1" id="KW-0812">Transmembrane</keyword>
<feature type="non-terminal residue" evidence="2">
    <location>
        <position position="201"/>
    </location>
</feature>
<reference evidence="2" key="1">
    <citation type="submission" date="2021-07" db="EMBL/GenBank/DDBJ databases">
        <authorList>
            <person name="Catto M.A."/>
            <person name="Jacobson A."/>
            <person name="Kennedy G."/>
            <person name="Labadie P."/>
            <person name="Hunt B.G."/>
            <person name="Srinivasan R."/>
        </authorList>
    </citation>
    <scope>NUCLEOTIDE SEQUENCE</scope>
    <source>
        <strain evidence="2">PL_HMW_Pooled</strain>
        <tissue evidence="2">Head</tissue>
    </source>
</reference>
<organism evidence="2 3">
    <name type="scientific">Frankliniella fusca</name>
    <dbReference type="NCBI Taxonomy" id="407009"/>
    <lineage>
        <taxon>Eukaryota</taxon>
        <taxon>Metazoa</taxon>
        <taxon>Ecdysozoa</taxon>
        <taxon>Arthropoda</taxon>
        <taxon>Hexapoda</taxon>
        <taxon>Insecta</taxon>
        <taxon>Pterygota</taxon>
        <taxon>Neoptera</taxon>
        <taxon>Paraneoptera</taxon>
        <taxon>Thysanoptera</taxon>
        <taxon>Terebrantia</taxon>
        <taxon>Thripoidea</taxon>
        <taxon>Thripidae</taxon>
        <taxon>Frankliniella</taxon>
    </lineage>
</organism>
<name>A0AAE1HEC6_9NEOP</name>
<sequence>SDVENSHSTLAWKGVLFLIFAEEWNSSKNVTSGVALSTSSVTKDGGSLFVTPADLFSPSPVATPIAGQADPYPPPPGGAIWMPPAATLLRKPVSTLSIPGAMKEGEGEAGLALVGVHSDYPRYTEERALGGGLIKMQGSLGSTGAESGGGKHKPNVGYRLGRRKALFEKRKRISDYALVMGMFGIIIMVIENELSSAGVYS</sequence>
<evidence type="ECO:0000313" key="2">
    <source>
        <dbReference type="EMBL" id="KAK3919780.1"/>
    </source>
</evidence>
<keyword evidence="3" id="KW-1185">Reference proteome</keyword>
<keyword evidence="2" id="KW-0407">Ion channel</keyword>
<accession>A0AAE1HEC6</accession>
<comment type="caution">
    <text evidence="2">The sequence shown here is derived from an EMBL/GenBank/DDBJ whole genome shotgun (WGS) entry which is preliminary data.</text>
</comment>
<dbReference type="GO" id="GO:0016020">
    <property type="term" value="C:membrane"/>
    <property type="evidence" value="ECO:0007669"/>
    <property type="project" value="InterPro"/>
</dbReference>
<dbReference type="Proteomes" id="UP001219518">
    <property type="component" value="Unassembled WGS sequence"/>
</dbReference>
<keyword evidence="1" id="KW-1133">Transmembrane helix</keyword>